<accession>A0A5N5TB78</accession>
<feature type="domain" description="ATP-binding cassette sub-family B member 6 N-terminal five TM" evidence="6">
    <location>
        <begin position="42"/>
        <end position="153"/>
    </location>
</feature>
<keyword evidence="7" id="KW-0547">Nucleotide-binding</keyword>
<keyword evidence="8" id="KW-1185">Reference proteome</keyword>
<proteinExistence type="predicted"/>
<dbReference type="InterPro" id="IPR032410">
    <property type="entry name" value="ABCB6_N"/>
</dbReference>
<sequence length="167" mass="19370">MGAHYKKNGETKFKLTKMNTSTFLQEFRINILFVSEAQYIMYCEKNLTIGDIWVDKGFNPCFFDTITVGIYANFLILLGLIQWYQYSKGTPVPTHLRPASLLYWFQIGFSIFIPLVAVVRFCLQCFVIGNHYAYGYMIAYMGWSVVCWPLSVLPHSPGKNKEDSRWS</sequence>
<reference evidence="7 8" key="1">
    <citation type="journal article" date="2019" name="PLoS Biol.">
        <title>Sex chromosomes control vertical transmission of feminizing Wolbachia symbionts in an isopod.</title>
        <authorList>
            <person name="Becking T."/>
            <person name="Chebbi M.A."/>
            <person name="Giraud I."/>
            <person name="Moumen B."/>
            <person name="Laverre T."/>
            <person name="Caubet Y."/>
            <person name="Peccoud J."/>
            <person name="Gilbert C."/>
            <person name="Cordaux R."/>
        </authorList>
    </citation>
    <scope>NUCLEOTIDE SEQUENCE [LARGE SCALE GENOMIC DNA]</scope>
    <source>
        <strain evidence="7">ANa2</strain>
        <tissue evidence="7">Whole body excluding digestive tract and cuticle</tissue>
    </source>
</reference>
<keyword evidence="2" id="KW-0813">Transport</keyword>
<keyword evidence="3" id="KW-1003">Cell membrane</keyword>
<comment type="caution">
    <text evidence="7">The sequence shown here is derived from an EMBL/GenBank/DDBJ whole genome shotgun (WGS) entry which is preliminary data.</text>
</comment>
<keyword evidence="5" id="KW-0472">Membrane</keyword>
<dbReference type="GO" id="GO:0005524">
    <property type="term" value="F:ATP binding"/>
    <property type="evidence" value="ECO:0007669"/>
    <property type="project" value="UniProtKB-KW"/>
</dbReference>
<keyword evidence="5" id="KW-0812">Transmembrane</keyword>
<evidence type="ECO:0000256" key="4">
    <source>
        <dbReference type="ARBA" id="ARBA00022967"/>
    </source>
</evidence>
<dbReference type="AlphaFoldDB" id="A0A5N5TB78"/>
<dbReference type="OrthoDB" id="6500128at2759"/>
<name>A0A5N5TB78_9CRUS</name>
<protein>
    <submittedName>
        <fullName evidence="7">ATP-binding cassette sub-family B member 6, mitochondrial</fullName>
    </submittedName>
</protein>
<feature type="transmembrane region" description="Helical" evidence="5">
    <location>
        <begin position="101"/>
        <end position="121"/>
    </location>
</feature>
<keyword evidence="5" id="KW-1133">Transmembrane helix</keyword>
<evidence type="ECO:0000259" key="6">
    <source>
        <dbReference type="Pfam" id="PF16185"/>
    </source>
</evidence>
<gene>
    <name evidence="7" type="primary">abcb6</name>
    <name evidence="7" type="ORF">Anas_09602</name>
</gene>
<dbReference type="EMBL" id="SEYY01004332">
    <property type="protein sequence ID" value="KAB7503841.1"/>
    <property type="molecule type" value="Genomic_DNA"/>
</dbReference>
<dbReference type="Pfam" id="PF16185">
    <property type="entry name" value="MTABC_N"/>
    <property type="match status" value="1"/>
</dbReference>
<evidence type="ECO:0000256" key="5">
    <source>
        <dbReference type="SAM" id="Phobius"/>
    </source>
</evidence>
<dbReference type="GO" id="GO:0005886">
    <property type="term" value="C:plasma membrane"/>
    <property type="evidence" value="ECO:0007669"/>
    <property type="project" value="UniProtKB-SubCell"/>
</dbReference>
<keyword evidence="4" id="KW-1278">Translocase</keyword>
<comment type="subcellular location">
    <subcellularLocation>
        <location evidence="1">Cell membrane</location>
        <topology evidence="1">Multi-pass membrane protein</topology>
    </subcellularLocation>
</comment>
<feature type="transmembrane region" description="Helical" evidence="5">
    <location>
        <begin position="61"/>
        <end position="81"/>
    </location>
</feature>
<evidence type="ECO:0000313" key="7">
    <source>
        <dbReference type="EMBL" id="KAB7503841.1"/>
    </source>
</evidence>
<evidence type="ECO:0000256" key="1">
    <source>
        <dbReference type="ARBA" id="ARBA00004651"/>
    </source>
</evidence>
<keyword evidence="7" id="KW-0067">ATP-binding</keyword>
<organism evidence="7 8">
    <name type="scientific">Armadillidium nasatum</name>
    <dbReference type="NCBI Taxonomy" id="96803"/>
    <lineage>
        <taxon>Eukaryota</taxon>
        <taxon>Metazoa</taxon>
        <taxon>Ecdysozoa</taxon>
        <taxon>Arthropoda</taxon>
        <taxon>Crustacea</taxon>
        <taxon>Multicrustacea</taxon>
        <taxon>Malacostraca</taxon>
        <taxon>Eumalacostraca</taxon>
        <taxon>Peracarida</taxon>
        <taxon>Isopoda</taxon>
        <taxon>Oniscidea</taxon>
        <taxon>Crinocheta</taxon>
        <taxon>Armadillidiidae</taxon>
        <taxon>Armadillidium</taxon>
    </lineage>
</organism>
<evidence type="ECO:0000256" key="3">
    <source>
        <dbReference type="ARBA" id="ARBA00022475"/>
    </source>
</evidence>
<feature type="transmembrane region" description="Helical" evidence="5">
    <location>
        <begin position="133"/>
        <end position="151"/>
    </location>
</feature>
<evidence type="ECO:0000313" key="8">
    <source>
        <dbReference type="Proteomes" id="UP000326759"/>
    </source>
</evidence>
<dbReference type="Proteomes" id="UP000326759">
    <property type="component" value="Unassembled WGS sequence"/>
</dbReference>
<evidence type="ECO:0000256" key="2">
    <source>
        <dbReference type="ARBA" id="ARBA00022448"/>
    </source>
</evidence>